<evidence type="ECO:0000256" key="1">
    <source>
        <dbReference type="ARBA" id="ARBA00004651"/>
    </source>
</evidence>
<name>A0A1G5W1T7_9FIRM</name>
<feature type="transmembrane region" description="Helical" evidence="6">
    <location>
        <begin position="69"/>
        <end position="88"/>
    </location>
</feature>
<evidence type="ECO:0000256" key="2">
    <source>
        <dbReference type="ARBA" id="ARBA00022475"/>
    </source>
</evidence>
<dbReference type="AlphaFoldDB" id="A0A1G5W1T7"/>
<dbReference type="GeneID" id="87756092"/>
<dbReference type="EMBL" id="FMXA01000012">
    <property type="protein sequence ID" value="SDA52063.1"/>
    <property type="molecule type" value="Genomic_DNA"/>
</dbReference>
<dbReference type="Pfam" id="PF01554">
    <property type="entry name" value="MatE"/>
    <property type="match status" value="1"/>
</dbReference>
<evidence type="ECO:0000313" key="8">
    <source>
        <dbReference type="Proteomes" id="UP000199689"/>
    </source>
</evidence>
<dbReference type="PANTHER" id="PTHR43823">
    <property type="entry name" value="SPORULATION PROTEIN YKVU"/>
    <property type="match status" value="1"/>
</dbReference>
<protein>
    <submittedName>
        <fullName evidence="7">MatE protein</fullName>
    </submittedName>
</protein>
<evidence type="ECO:0000256" key="3">
    <source>
        <dbReference type="ARBA" id="ARBA00022692"/>
    </source>
</evidence>
<dbReference type="STRING" id="209880.SAMN02910343_01071"/>
<evidence type="ECO:0000256" key="4">
    <source>
        <dbReference type="ARBA" id="ARBA00022989"/>
    </source>
</evidence>
<feature type="transmembrane region" description="Helical" evidence="6">
    <location>
        <begin position="6"/>
        <end position="25"/>
    </location>
</feature>
<evidence type="ECO:0000256" key="6">
    <source>
        <dbReference type="SAM" id="Phobius"/>
    </source>
</evidence>
<dbReference type="GO" id="GO:0042910">
    <property type="term" value="F:xenobiotic transmembrane transporter activity"/>
    <property type="evidence" value="ECO:0007669"/>
    <property type="project" value="InterPro"/>
</dbReference>
<evidence type="ECO:0000313" key="7">
    <source>
        <dbReference type="EMBL" id="SDA52063.1"/>
    </source>
</evidence>
<sequence length="316" mass="34916">MLRESVFYGRILLISFPMHLLQRIYHSFTVTAGKPPLAFWTNVASGVINLAFDYLFIVCFGWAVAGAAWATVLAEFTGGLLPVLYFILHRDGVLHLGSPRLRLEDFLKVCSNGISQFLTGVSMSFLAMVYNYQLLRFVGEKGVAAFGVIMYISFVFESAYLGYAQGIAPVISYNYGADNRKELGNVFRKSLMFYAVTGALVTIGSLVFASPLAWLFTGYSQELYALTLHGLRLYALSFTISGFPIFAASFFTALNNGPVAAEISVCQSILFELIAVVMLPLILGVDGIWVSVDAANVAAVILSVYFWKRYQPRYGY</sequence>
<dbReference type="InterPro" id="IPR002528">
    <property type="entry name" value="MATE_fam"/>
</dbReference>
<dbReference type="GO" id="GO:0005886">
    <property type="term" value="C:plasma membrane"/>
    <property type="evidence" value="ECO:0007669"/>
    <property type="project" value="UniProtKB-SubCell"/>
</dbReference>
<feature type="transmembrane region" description="Helical" evidence="6">
    <location>
        <begin position="109"/>
        <end position="130"/>
    </location>
</feature>
<feature type="transmembrane region" description="Helical" evidence="6">
    <location>
        <begin position="234"/>
        <end position="254"/>
    </location>
</feature>
<feature type="transmembrane region" description="Helical" evidence="6">
    <location>
        <begin position="288"/>
        <end position="307"/>
    </location>
</feature>
<comment type="subcellular location">
    <subcellularLocation>
        <location evidence="1">Cell membrane</location>
        <topology evidence="1">Multi-pass membrane protein</topology>
    </subcellularLocation>
</comment>
<dbReference type="RefSeq" id="WP_091364580.1">
    <property type="nucleotide sequence ID" value="NZ_FMXA01000012.1"/>
</dbReference>
<dbReference type="Proteomes" id="UP000199689">
    <property type="component" value="Unassembled WGS sequence"/>
</dbReference>
<feature type="transmembrane region" description="Helical" evidence="6">
    <location>
        <begin position="142"/>
        <end position="163"/>
    </location>
</feature>
<dbReference type="InterPro" id="IPR051327">
    <property type="entry name" value="MATE_MepA_subfamily"/>
</dbReference>
<dbReference type="GO" id="GO:0015297">
    <property type="term" value="F:antiporter activity"/>
    <property type="evidence" value="ECO:0007669"/>
    <property type="project" value="InterPro"/>
</dbReference>
<feature type="transmembrane region" description="Helical" evidence="6">
    <location>
        <begin position="37"/>
        <end position="63"/>
    </location>
</feature>
<feature type="transmembrane region" description="Helical" evidence="6">
    <location>
        <begin position="191"/>
        <end position="214"/>
    </location>
</feature>
<evidence type="ECO:0000256" key="5">
    <source>
        <dbReference type="ARBA" id="ARBA00023136"/>
    </source>
</evidence>
<reference evidence="7 8" key="1">
    <citation type="submission" date="2016-10" db="EMBL/GenBank/DDBJ databases">
        <authorList>
            <person name="de Groot N.N."/>
        </authorList>
    </citation>
    <scope>NUCLEOTIDE SEQUENCE [LARGE SCALE GENOMIC DNA]</scope>
    <source>
        <strain evidence="7 8">DSM 15230</strain>
    </source>
</reference>
<keyword evidence="5 6" id="KW-0472">Membrane</keyword>
<keyword evidence="8" id="KW-1185">Reference proteome</keyword>
<gene>
    <name evidence="7" type="ORF">SAMN02910343_01071</name>
</gene>
<dbReference type="OrthoDB" id="9808954at2"/>
<organism evidence="7 8">
    <name type="scientific">Allisonella histaminiformans</name>
    <dbReference type="NCBI Taxonomy" id="209880"/>
    <lineage>
        <taxon>Bacteria</taxon>
        <taxon>Bacillati</taxon>
        <taxon>Bacillota</taxon>
        <taxon>Negativicutes</taxon>
        <taxon>Veillonellales</taxon>
        <taxon>Veillonellaceae</taxon>
        <taxon>Allisonella</taxon>
    </lineage>
</organism>
<keyword evidence="2" id="KW-1003">Cell membrane</keyword>
<dbReference type="PANTHER" id="PTHR43823:SF3">
    <property type="entry name" value="MULTIDRUG EXPORT PROTEIN MEPA"/>
    <property type="match status" value="1"/>
</dbReference>
<proteinExistence type="predicted"/>
<keyword evidence="4 6" id="KW-1133">Transmembrane helix</keyword>
<keyword evidence="3 6" id="KW-0812">Transmembrane</keyword>
<accession>A0A1G5W1T7</accession>